<evidence type="ECO:0000313" key="2">
    <source>
        <dbReference type="Proteomes" id="UP000214365"/>
    </source>
</evidence>
<dbReference type="EMBL" id="LFMY01000012">
    <property type="protein sequence ID" value="OKL57181.1"/>
    <property type="molecule type" value="Genomic_DNA"/>
</dbReference>
<protein>
    <submittedName>
        <fullName evidence="1">Uncharacterized protein</fullName>
    </submittedName>
</protein>
<gene>
    <name evidence="1" type="ORF">UA08_07548</name>
</gene>
<proteinExistence type="predicted"/>
<reference evidence="1 2" key="1">
    <citation type="submission" date="2015-06" db="EMBL/GenBank/DDBJ databases">
        <title>Talaromyces atroroseus IBT 11181 draft genome.</title>
        <authorList>
            <person name="Rasmussen K.B."/>
            <person name="Rasmussen S."/>
            <person name="Petersen B."/>
            <person name="Sicheritz-Ponten T."/>
            <person name="Mortensen U.H."/>
            <person name="Thrane U."/>
        </authorList>
    </citation>
    <scope>NUCLEOTIDE SEQUENCE [LARGE SCALE GENOMIC DNA]</scope>
    <source>
        <strain evidence="1 2">IBT 11181</strain>
    </source>
</reference>
<dbReference type="AlphaFoldDB" id="A0A225A8R7"/>
<comment type="caution">
    <text evidence="1">The sequence shown here is derived from an EMBL/GenBank/DDBJ whole genome shotgun (WGS) entry which is preliminary data.</text>
</comment>
<dbReference type="Proteomes" id="UP000214365">
    <property type="component" value="Unassembled WGS sequence"/>
</dbReference>
<dbReference type="OrthoDB" id="4483681at2759"/>
<name>A0A225A8R7_TALAT</name>
<dbReference type="GeneID" id="31007304"/>
<evidence type="ECO:0000313" key="1">
    <source>
        <dbReference type="EMBL" id="OKL57181.1"/>
    </source>
</evidence>
<keyword evidence="2" id="KW-1185">Reference proteome</keyword>
<sequence length="432" mass="48908">MPANPRIEVSVRREIQILRLTNINPQSLVNINFSLRNSNNEWAVVSYDDDLATAAGRGYEQMASLTPLDEEPVAAINESAVVVQHHAYCWKLKWLSQCINTRLGPSRYPAGRRKMVIVAKFPCVTLAIHEEVASMMPLSRAGDELGLRFRFEGMGADPRMVLFISGGNNLSITKSGFPASLEYRAAYIDKLSFSLRKDTKRRETSFDITFDSLGGVTNSLFPSQSDKDTEALRCHMRDIAAPRARVHFVFRAPTDDVERQSSRSHEDLFPNSLESVRFPWRRDNGLYPPPTDNGTESLLCHMKGIAAPRARVHFVFRASTDDVERYNLRGHLEAMKSRPLIPWDQYRSQTRHTALTQFGQVLSRDKVVEKWGDAGLHKVPAADSFFDMDEALVKLVYGSVLDFNHSIVEFSHFKLTPATRCKDMSVILDRKS</sequence>
<dbReference type="RefSeq" id="XP_020117302.1">
    <property type="nucleotide sequence ID" value="XM_020262454.1"/>
</dbReference>
<organism evidence="1 2">
    <name type="scientific">Talaromyces atroroseus</name>
    <dbReference type="NCBI Taxonomy" id="1441469"/>
    <lineage>
        <taxon>Eukaryota</taxon>
        <taxon>Fungi</taxon>
        <taxon>Dikarya</taxon>
        <taxon>Ascomycota</taxon>
        <taxon>Pezizomycotina</taxon>
        <taxon>Eurotiomycetes</taxon>
        <taxon>Eurotiomycetidae</taxon>
        <taxon>Eurotiales</taxon>
        <taxon>Trichocomaceae</taxon>
        <taxon>Talaromyces</taxon>
        <taxon>Talaromyces sect. Trachyspermi</taxon>
    </lineage>
</organism>
<accession>A0A225A8R7</accession>